<protein>
    <submittedName>
        <fullName evidence="2">Uncharacterized protein</fullName>
    </submittedName>
</protein>
<organism evidence="2 3">
    <name type="scientific">Escallonia herrerae</name>
    <dbReference type="NCBI Taxonomy" id="1293975"/>
    <lineage>
        <taxon>Eukaryota</taxon>
        <taxon>Viridiplantae</taxon>
        <taxon>Streptophyta</taxon>
        <taxon>Embryophyta</taxon>
        <taxon>Tracheophyta</taxon>
        <taxon>Spermatophyta</taxon>
        <taxon>Magnoliopsida</taxon>
        <taxon>eudicotyledons</taxon>
        <taxon>Gunneridae</taxon>
        <taxon>Pentapetalae</taxon>
        <taxon>asterids</taxon>
        <taxon>campanulids</taxon>
        <taxon>Escalloniales</taxon>
        <taxon>Escalloniaceae</taxon>
        <taxon>Escallonia</taxon>
    </lineage>
</organism>
<comment type="caution">
    <text evidence="2">The sequence shown here is derived from an EMBL/GenBank/DDBJ whole genome shotgun (WGS) entry which is preliminary data.</text>
</comment>
<feature type="compositionally biased region" description="Low complexity" evidence="1">
    <location>
        <begin position="45"/>
        <end position="61"/>
    </location>
</feature>
<feature type="region of interest" description="Disordered" evidence="1">
    <location>
        <begin position="33"/>
        <end position="75"/>
    </location>
</feature>
<gene>
    <name evidence="2" type="ORF">RJ639_041583</name>
</gene>
<dbReference type="EMBL" id="JAVXUP010000465">
    <property type="protein sequence ID" value="KAK3027342.1"/>
    <property type="molecule type" value="Genomic_DNA"/>
</dbReference>
<evidence type="ECO:0000256" key="1">
    <source>
        <dbReference type="SAM" id="MobiDB-lite"/>
    </source>
</evidence>
<evidence type="ECO:0000313" key="3">
    <source>
        <dbReference type="Proteomes" id="UP001188597"/>
    </source>
</evidence>
<dbReference type="InterPro" id="IPR038837">
    <property type="entry name" value="tRNA_ligase_1"/>
</dbReference>
<dbReference type="GO" id="GO:0003972">
    <property type="term" value="F:RNA ligase (ATP) activity"/>
    <property type="evidence" value="ECO:0007669"/>
    <property type="project" value="InterPro"/>
</dbReference>
<name>A0AA88WGP4_9ASTE</name>
<sequence>MLRRDEHKEQMWQKKQSHKKLYRLSPFAEGGSALAEEDVTKRIHTSSTAESSRSSNTSAPSMKFGTAGSANHRPVHEQKTIWKQKSHGTTGAKEVEVGKATISQTEVRMRMIETVSKGLATMESHAEFETELIEHFGYLVKMPLLKTDRFDSSEGDYAREWATWERKLREVMLGNAEYLNSIQVPFEYAVKQVLEQLRAIAKGDYKTPSTKKKIGPVIFAAVNLPVEEIHDLLGNLAQSNPMVEAFIKDKNLENSLKKAHMTLAHKRSHGVIKVCKYAQFAQKYVLVEITALLFSDKLAALEAHPGSVGGEKVIAKNTWPHVTLWNTEGIVAKEAKTLPQLLLEGKATGIEIKPPATVVGTV</sequence>
<reference evidence="2" key="1">
    <citation type="submission" date="2022-12" db="EMBL/GenBank/DDBJ databases">
        <title>Draft genome assemblies for two species of Escallonia (Escalloniales).</title>
        <authorList>
            <person name="Chanderbali A."/>
            <person name="Dervinis C."/>
            <person name="Anghel I."/>
            <person name="Soltis D."/>
            <person name="Soltis P."/>
            <person name="Zapata F."/>
        </authorList>
    </citation>
    <scope>NUCLEOTIDE SEQUENCE</scope>
    <source>
        <strain evidence="2">UCBG64.0493</strain>
        <tissue evidence="2">Leaf</tissue>
    </source>
</reference>
<keyword evidence="3" id="KW-1185">Reference proteome</keyword>
<evidence type="ECO:0000313" key="2">
    <source>
        <dbReference type="EMBL" id="KAK3027342.1"/>
    </source>
</evidence>
<dbReference type="PANTHER" id="PTHR35460:SF1">
    <property type="entry name" value="TRNA LIGASE 1"/>
    <property type="match status" value="1"/>
</dbReference>
<accession>A0AA88WGP4</accession>
<dbReference type="PANTHER" id="PTHR35460">
    <property type="entry name" value="TRNA LIGASE 1"/>
    <property type="match status" value="1"/>
</dbReference>
<dbReference type="GO" id="GO:0006388">
    <property type="term" value="P:tRNA splicing, via endonucleolytic cleavage and ligation"/>
    <property type="evidence" value="ECO:0007669"/>
    <property type="project" value="InterPro"/>
</dbReference>
<dbReference type="Proteomes" id="UP001188597">
    <property type="component" value="Unassembled WGS sequence"/>
</dbReference>
<dbReference type="AlphaFoldDB" id="A0AA88WGP4"/>
<proteinExistence type="predicted"/>